<evidence type="ECO:0000313" key="8">
    <source>
        <dbReference type="EMBL" id="QGS10436.1"/>
    </source>
</evidence>
<dbReference type="InterPro" id="IPR036188">
    <property type="entry name" value="FAD/NAD-bd_sf"/>
</dbReference>
<dbReference type="SUPFAM" id="SSF52343">
    <property type="entry name" value="Ferredoxin reductase-like, C-terminal NADP-linked domain"/>
    <property type="match status" value="1"/>
</dbReference>
<protein>
    <submittedName>
        <fullName evidence="8">NAD(P)-binding protein</fullName>
    </submittedName>
</protein>
<dbReference type="InterPro" id="IPR017927">
    <property type="entry name" value="FAD-bd_FR_type"/>
</dbReference>
<dbReference type="GO" id="GO:0016491">
    <property type="term" value="F:oxidoreductase activity"/>
    <property type="evidence" value="ECO:0007669"/>
    <property type="project" value="InterPro"/>
</dbReference>
<proteinExistence type="predicted"/>
<dbReference type="Gene3D" id="2.40.30.10">
    <property type="entry name" value="Translation factors"/>
    <property type="match status" value="1"/>
</dbReference>
<evidence type="ECO:0000256" key="4">
    <source>
        <dbReference type="ARBA" id="ARBA00022857"/>
    </source>
</evidence>
<dbReference type="RefSeq" id="WP_003795741.1">
    <property type="nucleotide sequence ID" value="NZ_CP046315.1"/>
</dbReference>
<organism evidence="8 9">
    <name type="scientific">Schaalia odontolytica</name>
    <dbReference type="NCBI Taxonomy" id="1660"/>
    <lineage>
        <taxon>Bacteria</taxon>
        <taxon>Bacillati</taxon>
        <taxon>Actinomycetota</taxon>
        <taxon>Actinomycetes</taxon>
        <taxon>Actinomycetales</taxon>
        <taxon>Actinomycetaceae</taxon>
        <taxon>Schaalia</taxon>
    </lineage>
</organism>
<dbReference type="AlphaFoldDB" id="A0A857A7D2"/>
<evidence type="ECO:0000256" key="6">
    <source>
        <dbReference type="SAM" id="MobiDB-lite"/>
    </source>
</evidence>
<evidence type="ECO:0000256" key="3">
    <source>
        <dbReference type="ARBA" id="ARBA00022827"/>
    </source>
</evidence>
<name>A0A857A7D2_9ACTO</name>
<keyword evidence="5" id="KW-0520">NAD</keyword>
<reference evidence="8 9" key="1">
    <citation type="submission" date="2019-11" db="EMBL/GenBank/DDBJ databases">
        <title>FDA dAtabase for Regulatory Grade micrObial Sequences (FDA-ARGOS): Supporting development and validation of Infectious Disease Dx tests.</title>
        <authorList>
            <person name="Stonesifer R."/>
            <person name="Tallon L."/>
            <person name="Sadzewicz L."/>
            <person name="Vavikolanu K."/>
            <person name="Mehta A."/>
            <person name="Aluvathingal J."/>
            <person name="Nadendla S."/>
            <person name="Myers T."/>
            <person name="Yan Y."/>
            <person name="Sichtig H."/>
        </authorList>
    </citation>
    <scope>NUCLEOTIDE SEQUENCE [LARGE SCALE GENOMIC DNA]</scope>
    <source>
        <strain evidence="8 9">FDAARGOS_732</strain>
    </source>
</reference>
<evidence type="ECO:0000256" key="1">
    <source>
        <dbReference type="ARBA" id="ARBA00022630"/>
    </source>
</evidence>
<dbReference type="SUPFAM" id="SSF63380">
    <property type="entry name" value="Riboflavin synthase domain-like"/>
    <property type="match status" value="1"/>
</dbReference>
<dbReference type="EMBL" id="CP046315">
    <property type="protein sequence ID" value="QGS10436.1"/>
    <property type="molecule type" value="Genomic_DNA"/>
</dbReference>
<keyword evidence="3" id="KW-0274">FAD</keyword>
<dbReference type="InterPro" id="IPR039261">
    <property type="entry name" value="FNR_nucleotide-bd"/>
</dbReference>
<evidence type="ECO:0000256" key="5">
    <source>
        <dbReference type="ARBA" id="ARBA00023027"/>
    </source>
</evidence>
<dbReference type="Gene3D" id="3.50.50.60">
    <property type="entry name" value="FAD/NAD(P)-binding domain"/>
    <property type="match status" value="2"/>
</dbReference>
<dbReference type="InterPro" id="IPR052206">
    <property type="entry name" value="Retinol_saturase"/>
</dbReference>
<dbReference type="PANTHER" id="PTHR46091:SF3">
    <property type="entry name" value="AMINE OXIDASE DOMAIN-CONTAINING PROTEIN"/>
    <property type="match status" value="1"/>
</dbReference>
<dbReference type="PANTHER" id="PTHR46091">
    <property type="entry name" value="BLR7054 PROTEIN"/>
    <property type="match status" value="1"/>
</dbReference>
<accession>A0A857A7D2</accession>
<gene>
    <name evidence="8" type="ORF">FOC40_02800</name>
</gene>
<feature type="region of interest" description="Disordered" evidence="6">
    <location>
        <begin position="523"/>
        <end position="549"/>
    </location>
</feature>
<keyword evidence="1" id="KW-0285">Flavoprotein</keyword>
<feature type="compositionally biased region" description="Polar residues" evidence="6">
    <location>
        <begin position="523"/>
        <end position="534"/>
    </location>
</feature>
<dbReference type="SUPFAM" id="SSF51905">
    <property type="entry name" value="FAD/NAD(P)-binding domain"/>
    <property type="match status" value="1"/>
</dbReference>
<keyword evidence="4" id="KW-0521">NADP</keyword>
<dbReference type="Proteomes" id="UP000424490">
    <property type="component" value="Chromosome"/>
</dbReference>
<dbReference type="PROSITE" id="PS51384">
    <property type="entry name" value="FAD_FR"/>
    <property type="match status" value="1"/>
</dbReference>
<dbReference type="InterPro" id="IPR017938">
    <property type="entry name" value="Riboflavin_synthase-like_b-brl"/>
</dbReference>
<evidence type="ECO:0000313" key="9">
    <source>
        <dbReference type="Proteomes" id="UP000424490"/>
    </source>
</evidence>
<dbReference type="Gene3D" id="3.40.50.80">
    <property type="entry name" value="Nucleotide-binding domain of ferredoxin-NADP reductase (FNR) module"/>
    <property type="match status" value="1"/>
</dbReference>
<evidence type="ECO:0000259" key="7">
    <source>
        <dbReference type="PROSITE" id="PS51384"/>
    </source>
</evidence>
<dbReference type="InterPro" id="IPR002937">
    <property type="entry name" value="Amino_oxidase"/>
</dbReference>
<dbReference type="CDD" id="cd00322">
    <property type="entry name" value="FNR_like"/>
    <property type="match status" value="1"/>
</dbReference>
<sequence length="760" mass="82848">MYDAIVIGSGIGALTTAGLLAGVAGARVLVLEKHSTPGGLTHSFRRMGASWDVGLHYVGDMHPGSRPRQLFEYLTGGALTWNRMPSGYDRFILPGHGLTVTIPSSFKEYQHLLISLFPHEKRAIQRYCRDVKRAYSWMSLRYMADMVPPQASPAIHLALRLRTGCALEHTEHYMERRFRDPALRALLTTHWGDYGVEPTRSAFVAHAMIVCHYMDGAWFPRGGSGQIARMIEERIRATGGEIRLCQDVDDILIDNGRAVGVRVSDRSGPTPVSYEERAPIVISGVGARETYTRLLPTTGPVGALTARVRDRIARLGHGGSAVTVYLTLDHYPAGVDGSNIWVNTSQGPDNLEQMTEDLCRGRPQSAFISFPGIKAGDRHATVEIVSFAQPQAFDRWLGTRPGMRGEDYERLTSAMARGLIGLADTAIPGLTDAVRSVEVATPLTIEHFTSHEGGCFYGLPLTPERFAADLVSPSTPIDGLYLTGQDAGMPGIVGAAMAGMSTACKVLGPAGYPRIMRALRDQVPTQDHASSSHDTTTERTAGAARHRATVQRARWMSPTTRDITLELPECATWEAGQYALVRVAPFEWRPYSLASAPGRTVRLLVDVRTKGMGASWASTTAPGDDVDLELPYGHWLVTPDRGTTDAEAPHRRIFIATGTGIAPFLAAFEAGRRDDDILIVGCSRTEDDLTGRVDTPLPRLIQCVSREAAPGTFHGRITDYLNAEGIDPQATYYVCGSARIVRDILRIIQAGGARVSYETF</sequence>
<keyword evidence="2" id="KW-0732">Signal</keyword>
<evidence type="ECO:0000256" key="2">
    <source>
        <dbReference type="ARBA" id="ARBA00022729"/>
    </source>
</evidence>
<feature type="domain" description="FAD-binding FR-type" evidence="7">
    <location>
        <begin position="543"/>
        <end position="638"/>
    </location>
</feature>
<dbReference type="Pfam" id="PF01593">
    <property type="entry name" value="Amino_oxidase"/>
    <property type="match status" value="1"/>
</dbReference>